<dbReference type="RefSeq" id="WP_184821863.1">
    <property type="nucleotide sequence ID" value="NZ_BMTI01000019.1"/>
</dbReference>
<comment type="caution">
    <text evidence="2">The sequence shown here is derived from an EMBL/GenBank/DDBJ whole genome shotgun (WGS) entry which is preliminary data.</text>
</comment>
<evidence type="ECO:0000256" key="1">
    <source>
        <dbReference type="SAM" id="MobiDB-lite"/>
    </source>
</evidence>
<name>A0A7W7LZZ3_9ACTN</name>
<proteinExistence type="predicted"/>
<accession>A0A7W7LZZ3</accession>
<feature type="compositionally biased region" description="Basic residues" evidence="1">
    <location>
        <begin position="126"/>
        <end position="139"/>
    </location>
</feature>
<sequence>MSLAAEHGIGSTSWPAGLAGHGRDAVDQGLGDVVDVGGVVMTSSGVPDNGLAWRSHMPDLGVYNDDKVTDYLGRPSNQRIELGDWRDLGNLPVDKGQCDAMGWGSGGNPWAIEAPVPLTGDGPTYARRRSRMVTRRRVGTRSSSKTSRPSG</sequence>
<organism evidence="2 3">
    <name type="scientific">Streptomyces griseomycini</name>
    <dbReference type="NCBI Taxonomy" id="66895"/>
    <lineage>
        <taxon>Bacteria</taxon>
        <taxon>Bacillati</taxon>
        <taxon>Actinomycetota</taxon>
        <taxon>Actinomycetes</taxon>
        <taxon>Kitasatosporales</taxon>
        <taxon>Streptomycetaceae</taxon>
        <taxon>Streptomyces</taxon>
    </lineage>
</organism>
<dbReference type="Proteomes" id="UP000579523">
    <property type="component" value="Unassembled WGS sequence"/>
</dbReference>
<protein>
    <submittedName>
        <fullName evidence="2">Uncharacterized protein</fullName>
    </submittedName>
</protein>
<evidence type="ECO:0000313" key="2">
    <source>
        <dbReference type="EMBL" id="MBB4899324.1"/>
    </source>
</evidence>
<feature type="compositionally biased region" description="Low complexity" evidence="1">
    <location>
        <begin position="140"/>
        <end position="151"/>
    </location>
</feature>
<keyword evidence="3" id="KW-1185">Reference proteome</keyword>
<reference evidence="2 3" key="1">
    <citation type="submission" date="2020-08" db="EMBL/GenBank/DDBJ databases">
        <title>Genomic Encyclopedia of Type Strains, Phase III (KMG-III): the genomes of soil and plant-associated and newly described type strains.</title>
        <authorList>
            <person name="Whitman W."/>
        </authorList>
    </citation>
    <scope>NUCLEOTIDE SEQUENCE [LARGE SCALE GENOMIC DNA]</scope>
    <source>
        <strain evidence="2 3">CECT 3273</strain>
    </source>
</reference>
<evidence type="ECO:0000313" key="3">
    <source>
        <dbReference type="Proteomes" id="UP000579523"/>
    </source>
</evidence>
<feature type="region of interest" description="Disordered" evidence="1">
    <location>
        <begin position="114"/>
        <end position="151"/>
    </location>
</feature>
<dbReference type="EMBL" id="JACHJI010000005">
    <property type="protein sequence ID" value="MBB4899324.1"/>
    <property type="molecule type" value="Genomic_DNA"/>
</dbReference>
<dbReference type="AlphaFoldDB" id="A0A7W7LZZ3"/>
<gene>
    <name evidence="2" type="ORF">FHS37_003384</name>
</gene>